<dbReference type="Proteomes" id="UP001211866">
    <property type="component" value="Chromosome"/>
</dbReference>
<dbReference type="STRING" id="511.UZ73_06990"/>
<dbReference type="EMBL" id="QEXO01000002">
    <property type="protein sequence ID" value="PWE14662.1"/>
    <property type="molecule type" value="Genomic_DNA"/>
</dbReference>
<reference evidence="1 3" key="1">
    <citation type="submission" date="2018-05" db="EMBL/GenBank/DDBJ databases">
        <title>Genome Sequence of an Efficient Indole-Degrading Bacterium, Alcaligenes sp.YBY.</title>
        <authorList>
            <person name="Yang B."/>
        </authorList>
    </citation>
    <scope>NUCLEOTIDE SEQUENCE [LARGE SCALE GENOMIC DNA]</scope>
    <source>
        <strain evidence="1 3">YBY</strain>
    </source>
</reference>
<reference evidence="2 4" key="3">
    <citation type="submission" date="2022-05" db="EMBL/GenBank/DDBJ databases">
        <title>Complete sequence of strain NY11312.</title>
        <authorList>
            <person name="Zhou D."/>
        </authorList>
    </citation>
    <scope>NUCLEOTIDE SEQUENCE [LARGE SCALE GENOMIC DNA]</scope>
    <source>
        <strain evidence="2 4">NY11312</strain>
    </source>
</reference>
<accession>A0A2U2BKZ5</accession>
<evidence type="ECO:0000313" key="1">
    <source>
        <dbReference type="EMBL" id="PWE14662.1"/>
    </source>
</evidence>
<gene>
    <name evidence="1" type="ORF">DF183_08090</name>
    <name evidence="2" type="ORF">M2J83_04340</name>
</gene>
<evidence type="ECO:0000313" key="4">
    <source>
        <dbReference type="Proteomes" id="UP001211866"/>
    </source>
</evidence>
<dbReference type="RefSeq" id="WP_086060423.1">
    <property type="nucleotide sequence ID" value="NZ_CP096916.1"/>
</dbReference>
<evidence type="ECO:0000313" key="3">
    <source>
        <dbReference type="Proteomes" id="UP000245216"/>
    </source>
</evidence>
<name>A0A2U2BKZ5_ALCFA</name>
<dbReference type="EMBL" id="CP096916">
    <property type="protein sequence ID" value="WBM39064.1"/>
    <property type="molecule type" value="Genomic_DNA"/>
</dbReference>
<keyword evidence="4" id="KW-1185">Reference proteome</keyword>
<reference evidence="1 3" key="2">
    <citation type="submission" date="2018-05" db="EMBL/GenBank/DDBJ databases">
        <authorList>
            <person name="Lanie J.A."/>
            <person name="Ng W.-L."/>
            <person name="Kazmierczak K.M."/>
            <person name="Andrzejewski T.M."/>
            <person name="Davidsen T.M."/>
            <person name="Wayne K.J."/>
            <person name="Tettelin H."/>
            <person name="Glass J.I."/>
            <person name="Rusch D."/>
            <person name="Podicherti R."/>
            <person name="Tsui H.-C.T."/>
            <person name="Winkler M.E."/>
        </authorList>
    </citation>
    <scope>NUCLEOTIDE SEQUENCE [LARGE SCALE GENOMIC DNA]</scope>
    <source>
        <strain evidence="1 3">YBY</strain>
    </source>
</reference>
<protein>
    <submittedName>
        <fullName evidence="1">Uncharacterized protein</fullName>
    </submittedName>
</protein>
<organism evidence="1 3">
    <name type="scientific">Alcaligenes faecalis</name>
    <dbReference type="NCBI Taxonomy" id="511"/>
    <lineage>
        <taxon>Bacteria</taxon>
        <taxon>Pseudomonadati</taxon>
        <taxon>Pseudomonadota</taxon>
        <taxon>Betaproteobacteria</taxon>
        <taxon>Burkholderiales</taxon>
        <taxon>Alcaligenaceae</taxon>
        <taxon>Alcaligenes</taxon>
    </lineage>
</organism>
<dbReference type="Proteomes" id="UP000245216">
    <property type="component" value="Unassembled WGS sequence"/>
</dbReference>
<evidence type="ECO:0000313" key="2">
    <source>
        <dbReference type="EMBL" id="WBM39064.1"/>
    </source>
</evidence>
<dbReference type="AlphaFoldDB" id="A0A2U2BKZ5"/>
<sequence length="299" mass="33122">MVSSSRRAFLMGRRPPQTAWQTFCSRLKARVQGEWSELNAEPHHEQARLEPASSADVHMVLTLAAEYGVTVCLEGVPQASEADGPMIVLAPGRQMARCDRLEPNSNRWFVQPGCLLGEMEAKGFQGLADAPAGMTVAAWLADRRQHDWPSGRTALSGVLHCSVILADNTQAALGPFGQENRNPLDSLRMQQLIPALFQLMGESETQALRQEQWPCRYRLDALEPVEGEGINLAHLMLGHGGDLAWVEWLVLDDAVLSGSDPQDWSWPNQEQSWQAQDVDSRIKALFDPADRFSYPGQAL</sequence>
<proteinExistence type="predicted"/>